<dbReference type="Proteomes" id="UP000013042">
    <property type="component" value="Unassembled WGS sequence"/>
</dbReference>
<protein>
    <submittedName>
        <fullName evidence="1">Uncharacterized protein</fullName>
    </submittedName>
</protein>
<name>N6Y1X8_THASP</name>
<reference evidence="1 2" key="1">
    <citation type="submission" date="2012-09" db="EMBL/GenBank/DDBJ databases">
        <title>Draft Genome Sequences of 6 Strains from Genus Thauera.</title>
        <authorList>
            <person name="Liu B."/>
            <person name="Shapleigh J.P."/>
            <person name="Frostegard A.H."/>
        </authorList>
    </citation>
    <scope>NUCLEOTIDE SEQUENCE [LARGE SCALE GENOMIC DNA]</scope>
    <source>
        <strain evidence="1 2">S2</strain>
    </source>
</reference>
<evidence type="ECO:0000313" key="1">
    <source>
        <dbReference type="EMBL" id="ENO85545.1"/>
    </source>
</evidence>
<accession>N6Y1X8</accession>
<proteinExistence type="predicted"/>
<dbReference type="EMBL" id="AMXD01000052">
    <property type="protein sequence ID" value="ENO85545.1"/>
    <property type="molecule type" value="Genomic_DNA"/>
</dbReference>
<organism evidence="1 2">
    <name type="scientific">Thauera aminoaromatica S2</name>
    <dbReference type="NCBI Taxonomy" id="1234381"/>
    <lineage>
        <taxon>Bacteria</taxon>
        <taxon>Pseudomonadati</taxon>
        <taxon>Pseudomonadota</taxon>
        <taxon>Betaproteobacteria</taxon>
        <taxon>Rhodocyclales</taxon>
        <taxon>Zoogloeaceae</taxon>
        <taxon>Thauera</taxon>
    </lineage>
</organism>
<gene>
    <name evidence="1" type="ORF">C665_10052</name>
</gene>
<dbReference type="AlphaFoldDB" id="N6Y1X8"/>
<evidence type="ECO:0000313" key="2">
    <source>
        <dbReference type="Proteomes" id="UP000013042"/>
    </source>
</evidence>
<sequence>MMDFSGATRGAFIRAQGQRSRAARLVQFAGRLYRACRARRRPDPATAPAMRCRIGGDGLVYLVPAGAAPVRDVVRIDATQP</sequence>
<dbReference type="RefSeq" id="WP_004307545.1">
    <property type="nucleotide sequence ID" value="NZ_AMXD01000052.1"/>
</dbReference>
<comment type="caution">
    <text evidence="1">The sequence shown here is derived from an EMBL/GenBank/DDBJ whole genome shotgun (WGS) entry which is preliminary data.</text>
</comment>